<dbReference type="PIRSF" id="PIRSF005690">
    <property type="entry name" value="GerBA"/>
    <property type="match status" value="1"/>
</dbReference>
<evidence type="ECO:0000256" key="5">
    <source>
        <dbReference type="SAM" id="Phobius"/>
    </source>
</evidence>
<evidence type="ECO:0000256" key="3">
    <source>
        <dbReference type="ARBA" id="ARBA00023136"/>
    </source>
</evidence>
<keyword evidence="5" id="KW-1133">Transmembrane helix</keyword>
<comment type="subcellular location">
    <subcellularLocation>
        <location evidence="4">Cell membrane</location>
    </subcellularLocation>
    <subcellularLocation>
        <location evidence="1">Membrane</location>
        <topology evidence="1">Multi-pass membrane protein</topology>
    </subcellularLocation>
</comment>
<evidence type="ECO:0000313" key="7">
    <source>
        <dbReference type="Proteomes" id="UP000326671"/>
    </source>
</evidence>
<reference evidence="6 7" key="1">
    <citation type="submission" date="2019-09" db="EMBL/GenBank/DDBJ databases">
        <title>Whole genome sequences of isolates from the Mars Exploration Rovers.</title>
        <authorList>
            <person name="Seuylemezian A."/>
            <person name="Vaishampayan P."/>
        </authorList>
    </citation>
    <scope>NUCLEOTIDE SEQUENCE [LARGE SCALE GENOMIC DNA]</scope>
    <source>
        <strain evidence="6 7">MER_TA_151</strain>
    </source>
</reference>
<dbReference type="RefSeq" id="WP_150443033.1">
    <property type="nucleotide sequence ID" value="NZ_VYKL01000076.1"/>
</dbReference>
<gene>
    <name evidence="6" type="ORF">F4V44_26815</name>
</gene>
<dbReference type="OrthoDB" id="9772630at2"/>
<feature type="transmembrane region" description="Helical" evidence="5">
    <location>
        <begin position="312"/>
        <end position="334"/>
    </location>
</feature>
<evidence type="ECO:0000256" key="1">
    <source>
        <dbReference type="ARBA" id="ARBA00004141"/>
    </source>
</evidence>
<name>A0A5J5GUG0_9BACI</name>
<feature type="transmembrane region" description="Helical" evidence="5">
    <location>
        <begin position="440"/>
        <end position="463"/>
    </location>
</feature>
<dbReference type="InterPro" id="IPR050768">
    <property type="entry name" value="UPF0353/GerABKA_families"/>
</dbReference>
<organism evidence="6 7">
    <name type="scientific">Niallia endozanthoxylica</name>
    <dbReference type="NCBI Taxonomy" id="2036016"/>
    <lineage>
        <taxon>Bacteria</taxon>
        <taxon>Bacillati</taxon>
        <taxon>Bacillota</taxon>
        <taxon>Bacilli</taxon>
        <taxon>Bacillales</taxon>
        <taxon>Bacillaceae</taxon>
        <taxon>Niallia</taxon>
    </lineage>
</organism>
<evidence type="ECO:0000256" key="2">
    <source>
        <dbReference type="ARBA" id="ARBA00005278"/>
    </source>
</evidence>
<comment type="caution">
    <text evidence="6">The sequence shown here is derived from an EMBL/GenBank/DDBJ whole genome shotgun (WGS) entry which is preliminary data.</text>
</comment>
<dbReference type="Proteomes" id="UP000326671">
    <property type="component" value="Unassembled WGS sequence"/>
</dbReference>
<evidence type="ECO:0000313" key="6">
    <source>
        <dbReference type="EMBL" id="KAA9011278.1"/>
    </source>
</evidence>
<proteinExistence type="inferred from homology"/>
<dbReference type="PANTHER" id="PTHR22550">
    <property type="entry name" value="SPORE GERMINATION PROTEIN"/>
    <property type="match status" value="1"/>
</dbReference>
<dbReference type="GO" id="GO:0009847">
    <property type="term" value="P:spore germination"/>
    <property type="evidence" value="ECO:0007669"/>
    <property type="project" value="UniProtKB-UniRule"/>
</dbReference>
<keyword evidence="7" id="KW-1185">Reference proteome</keyword>
<keyword evidence="3 4" id="KW-0472">Membrane</keyword>
<feature type="transmembrane region" description="Helical" evidence="5">
    <location>
        <begin position="410"/>
        <end position="428"/>
    </location>
</feature>
<comment type="similarity">
    <text evidence="2 4">Belongs to the GerABKA family.</text>
</comment>
<dbReference type="EMBL" id="VYKL01000076">
    <property type="protein sequence ID" value="KAA9011278.1"/>
    <property type="molecule type" value="Genomic_DNA"/>
</dbReference>
<dbReference type="PANTHER" id="PTHR22550:SF5">
    <property type="entry name" value="LEUCINE ZIPPER PROTEIN 4"/>
    <property type="match status" value="1"/>
</dbReference>
<dbReference type="Pfam" id="PF03323">
    <property type="entry name" value="GerA"/>
    <property type="match status" value="1"/>
</dbReference>
<dbReference type="InterPro" id="IPR004995">
    <property type="entry name" value="Spore_Ger"/>
</dbReference>
<sequence>MRLLQNLRKRKTFKLSEMIDSFSIEEPDQSIKSDLSANEHFLRDIFQQCSDVVFRVVPINDKTKLLFVYIDGLCDTKPLDEMVLNLGRASEKKCEVFIFEEFVANQLRAVAQIKSTQNVNELVNGILTANVAVLVEGETTALLADLKGFEKRSIEEPSAEPVIRGPRDGFTEILRVNTSLIRRRIRSPRLKIESFTIGKLSKTDVAVVYIEKIASDSVIEEVRKRLESIEIDGVIETGYIEEFVEDFPFSPFPQVQNTERPDIVCGSLLEGKVSIFVDNTPSVLIVPMTFWSGLQAAEDYYERFIYVTFIRWIRYILFNISLLLPSIYVAVTTYHTQLIPTNLLISIAAAREDVPFPVLFEAFMMELMFEALREAGIRLPKTIGSAVSIVGALVIGEAAVQAGIISAPMVIVVAATGIASFAVPRYNLGTAYRLLRFPMLILAGLFGLYGVILGTIAILIHLVHLQSFGVPYLSPIAPQSPKYLKDVLVRAPRWSMHRRPIRIAGQDKTRIPEGQRTKT</sequence>
<keyword evidence="5" id="KW-0812">Transmembrane</keyword>
<dbReference type="AlphaFoldDB" id="A0A5J5GUG0"/>
<evidence type="ECO:0000256" key="4">
    <source>
        <dbReference type="PIRNR" id="PIRNR005690"/>
    </source>
</evidence>
<dbReference type="GO" id="GO:0005886">
    <property type="term" value="C:plasma membrane"/>
    <property type="evidence" value="ECO:0007669"/>
    <property type="project" value="UniProtKB-SubCell"/>
</dbReference>
<accession>A0A5J5GUG0</accession>
<protein>
    <submittedName>
        <fullName evidence="6">Spore germination protein</fullName>
    </submittedName>
</protein>